<name>J0QPD3_9HYPH</name>
<sequence length="116" mass="12870">MFKLFKNRICSFIFTLFIIFFVQTVEGNASFVKNKFQGEEIISTLEKSVVIKAEDRAVIYDLEGQNRFSFEKAEKVSAYSGSAFWGGIGIFSLLASLCVGDIFGTVVSILGILCTL</sequence>
<comment type="caution">
    <text evidence="2">The sequence shown here is derived from an EMBL/GenBank/DDBJ whole genome shotgun (WGS) entry which is preliminary data.</text>
</comment>
<keyword evidence="1" id="KW-0472">Membrane</keyword>
<dbReference type="HOGENOM" id="CLU_158448_0_0_5"/>
<evidence type="ECO:0000256" key="1">
    <source>
        <dbReference type="SAM" id="Phobius"/>
    </source>
</evidence>
<dbReference type="EMBL" id="AILY01000032">
    <property type="protein sequence ID" value="EJF84869.1"/>
    <property type="molecule type" value="Genomic_DNA"/>
</dbReference>
<dbReference type="PATRIC" id="fig|1094556.3.peg.1450"/>
<dbReference type="RefSeq" id="WP_007347557.1">
    <property type="nucleotide sequence ID" value="NZ_CALY02000080.1"/>
</dbReference>
<keyword evidence="3" id="KW-1185">Reference proteome</keyword>
<dbReference type="Proteomes" id="UP000001077">
    <property type="component" value="Unassembled WGS sequence"/>
</dbReference>
<protein>
    <submittedName>
        <fullName evidence="2">Uncharacterized protein</fullName>
    </submittedName>
</protein>
<keyword evidence="1" id="KW-0812">Transmembrane</keyword>
<dbReference type="eggNOG" id="ENOG50301NR">
    <property type="taxonomic scope" value="Bacteria"/>
</dbReference>
<evidence type="ECO:0000313" key="3">
    <source>
        <dbReference type="Proteomes" id="UP000001077"/>
    </source>
</evidence>
<dbReference type="OrthoDB" id="7926429at2"/>
<keyword evidence="1" id="KW-1133">Transmembrane helix</keyword>
<dbReference type="AlphaFoldDB" id="J0QPD3"/>
<reference evidence="2 3" key="1">
    <citation type="submission" date="2012-03" db="EMBL/GenBank/DDBJ databases">
        <title>The Genome Sequence of Bartonella rattimassiliensis 15908.</title>
        <authorList>
            <consortium name="The Broad Institute Genome Sequencing Platform"/>
            <consortium name="The Broad Institute Genome Sequencing Center for Infectious Disease"/>
            <person name="Feldgarden M."/>
            <person name="Kirby J."/>
            <person name="Kosoy M."/>
            <person name="Birtles R."/>
            <person name="Probert W.S."/>
            <person name="Chiaraviglio L."/>
            <person name="Young S.K."/>
            <person name="Zeng Q."/>
            <person name="Gargeya S."/>
            <person name="Fitzgerald M."/>
            <person name="Haas B."/>
            <person name="Abouelleil A."/>
            <person name="Alvarado L."/>
            <person name="Arachchi H.M."/>
            <person name="Berlin A."/>
            <person name="Chapman S.B."/>
            <person name="Gearin G."/>
            <person name="Goldberg J."/>
            <person name="Griggs A."/>
            <person name="Gujja S."/>
            <person name="Hansen M."/>
            <person name="Heiman D."/>
            <person name="Howarth C."/>
            <person name="Larimer J."/>
            <person name="Lui A."/>
            <person name="MacDonald P.J.P."/>
            <person name="McCowen C."/>
            <person name="Montmayeur A."/>
            <person name="Murphy C."/>
            <person name="Neiman D."/>
            <person name="Pearson M."/>
            <person name="Priest M."/>
            <person name="Roberts A."/>
            <person name="Saif S."/>
            <person name="Shea T."/>
            <person name="Sisk P."/>
            <person name="Stolte C."/>
            <person name="Sykes S."/>
            <person name="Wortman J."/>
            <person name="Nusbaum C."/>
            <person name="Birren B."/>
        </authorList>
    </citation>
    <scope>NUCLEOTIDE SEQUENCE [LARGE SCALE GENOMIC DNA]</scope>
    <source>
        <strain evidence="2 3">15908</strain>
    </source>
</reference>
<accession>J0QPD3</accession>
<feature type="transmembrane region" description="Helical" evidence="1">
    <location>
        <begin position="84"/>
        <end position="113"/>
    </location>
</feature>
<organism evidence="2 3">
    <name type="scientific">Bartonella rattimassiliensis 15908</name>
    <dbReference type="NCBI Taxonomy" id="1094556"/>
    <lineage>
        <taxon>Bacteria</taxon>
        <taxon>Pseudomonadati</taxon>
        <taxon>Pseudomonadota</taxon>
        <taxon>Alphaproteobacteria</taxon>
        <taxon>Hyphomicrobiales</taxon>
        <taxon>Bartonellaceae</taxon>
        <taxon>Bartonella</taxon>
    </lineage>
</organism>
<proteinExistence type="predicted"/>
<evidence type="ECO:0000313" key="2">
    <source>
        <dbReference type="EMBL" id="EJF84869.1"/>
    </source>
</evidence>
<gene>
    <name evidence="2" type="ORF">MCY_01421</name>
</gene>